<sequence length="101" mass="10590">MGEMQGLIGARTDELRTSAQRFADASRAIEVAGRMAFPTGVLEGSALQTAIEIAHQRICASVIAHARELDVLGSAIAQSARSYDVGDHSFAESLTVVDTGS</sequence>
<organism evidence="1 2">
    <name type="scientific">Rhodococcoides trifolii</name>
    <dbReference type="NCBI Taxonomy" id="908250"/>
    <lineage>
        <taxon>Bacteria</taxon>
        <taxon>Bacillati</taxon>
        <taxon>Actinomycetota</taxon>
        <taxon>Actinomycetes</taxon>
        <taxon>Mycobacteriales</taxon>
        <taxon>Nocardiaceae</taxon>
        <taxon>Rhodococcoides</taxon>
    </lineage>
</organism>
<dbReference type="AlphaFoldDB" id="A0A917CW69"/>
<evidence type="ECO:0000313" key="2">
    <source>
        <dbReference type="Proteomes" id="UP000654257"/>
    </source>
</evidence>
<protein>
    <submittedName>
        <fullName evidence="1">Uncharacterized protein</fullName>
    </submittedName>
</protein>
<reference evidence="1" key="2">
    <citation type="submission" date="2020-09" db="EMBL/GenBank/DDBJ databases">
        <authorList>
            <person name="Sun Q."/>
            <person name="Sedlacek I."/>
        </authorList>
    </citation>
    <scope>NUCLEOTIDE SEQUENCE</scope>
    <source>
        <strain evidence="1">CCM 7905</strain>
    </source>
</reference>
<keyword evidence="2" id="KW-1185">Reference proteome</keyword>
<accession>A0A917CW69</accession>
<evidence type="ECO:0000313" key="1">
    <source>
        <dbReference type="EMBL" id="GGF98853.1"/>
    </source>
</evidence>
<dbReference type="Proteomes" id="UP000654257">
    <property type="component" value="Unassembled WGS sequence"/>
</dbReference>
<comment type="caution">
    <text evidence="1">The sequence shown here is derived from an EMBL/GenBank/DDBJ whole genome shotgun (WGS) entry which is preliminary data.</text>
</comment>
<dbReference type="EMBL" id="BMCU01000001">
    <property type="protein sequence ID" value="GGF98853.1"/>
    <property type="molecule type" value="Genomic_DNA"/>
</dbReference>
<dbReference type="RefSeq" id="WP_188543631.1">
    <property type="nucleotide sequence ID" value="NZ_BMCU01000001.1"/>
</dbReference>
<reference evidence="1" key="1">
    <citation type="journal article" date="2014" name="Int. J. Syst. Evol. Microbiol.">
        <title>Complete genome sequence of Corynebacterium casei LMG S-19264T (=DSM 44701T), isolated from a smear-ripened cheese.</title>
        <authorList>
            <consortium name="US DOE Joint Genome Institute (JGI-PGF)"/>
            <person name="Walter F."/>
            <person name="Albersmeier A."/>
            <person name="Kalinowski J."/>
            <person name="Ruckert C."/>
        </authorList>
    </citation>
    <scope>NUCLEOTIDE SEQUENCE</scope>
    <source>
        <strain evidence="1">CCM 7905</strain>
    </source>
</reference>
<proteinExistence type="predicted"/>
<gene>
    <name evidence="1" type="ORF">GCM10007304_10990</name>
</gene>
<name>A0A917CW69_9NOCA</name>